<evidence type="ECO:0000313" key="2">
    <source>
        <dbReference type="Proteomes" id="UP000278351"/>
    </source>
</evidence>
<dbReference type="AlphaFoldDB" id="A0A3N4PHS5"/>
<sequence>MWKFMTGRRAEAPAAFLRPVPKEKKNNIPLRKNFIIFKARRAMQPLFVTHTLTCFFYEQSIQENSRYIEEHRQKMGFDPRYIRRADTYLRSVRGPAAGQYQYRHLRLLRFYIHGYGNIYSSRETAQTA</sequence>
<organism evidence="1 2">
    <name type="scientific">Chitinophaga lutea</name>
    <dbReference type="NCBI Taxonomy" id="2488634"/>
    <lineage>
        <taxon>Bacteria</taxon>
        <taxon>Pseudomonadati</taxon>
        <taxon>Bacteroidota</taxon>
        <taxon>Chitinophagia</taxon>
        <taxon>Chitinophagales</taxon>
        <taxon>Chitinophagaceae</taxon>
        <taxon>Chitinophaga</taxon>
    </lineage>
</organism>
<evidence type="ECO:0000313" key="1">
    <source>
        <dbReference type="EMBL" id="RPE08252.1"/>
    </source>
</evidence>
<name>A0A3N4PHS5_9BACT</name>
<dbReference type="Proteomes" id="UP000278351">
    <property type="component" value="Unassembled WGS sequence"/>
</dbReference>
<dbReference type="EMBL" id="RPDH01000002">
    <property type="protein sequence ID" value="RPE08252.1"/>
    <property type="molecule type" value="Genomic_DNA"/>
</dbReference>
<proteinExistence type="predicted"/>
<protein>
    <submittedName>
        <fullName evidence="1">Uncharacterized protein</fullName>
    </submittedName>
</protein>
<accession>A0A3N4PHS5</accession>
<gene>
    <name evidence="1" type="ORF">EGT74_14405</name>
</gene>
<reference evidence="1 2" key="1">
    <citation type="submission" date="2018-11" db="EMBL/GenBank/DDBJ databases">
        <title>Chitinophaga lutea sp.nov., isolate from arsenic contaminated soil.</title>
        <authorList>
            <person name="Zong Y."/>
        </authorList>
    </citation>
    <scope>NUCLEOTIDE SEQUENCE [LARGE SCALE GENOMIC DNA]</scope>
    <source>
        <strain evidence="1 2">ZY74</strain>
    </source>
</reference>
<comment type="caution">
    <text evidence="1">The sequence shown here is derived from an EMBL/GenBank/DDBJ whole genome shotgun (WGS) entry which is preliminary data.</text>
</comment>
<keyword evidence="2" id="KW-1185">Reference proteome</keyword>